<evidence type="ECO:0008006" key="3">
    <source>
        <dbReference type="Google" id="ProtNLM"/>
    </source>
</evidence>
<dbReference type="Proteomes" id="UP001589733">
    <property type="component" value="Unassembled WGS sequence"/>
</dbReference>
<comment type="caution">
    <text evidence="1">The sequence shown here is derived from an EMBL/GenBank/DDBJ whole genome shotgun (WGS) entry which is preliminary data.</text>
</comment>
<keyword evidence="2" id="KW-1185">Reference proteome</keyword>
<gene>
    <name evidence="1" type="ORF">ACFFLM_24000</name>
</gene>
<dbReference type="Gene3D" id="1.25.40.10">
    <property type="entry name" value="Tetratricopeptide repeat domain"/>
    <property type="match status" value="1"/>
</dbReference>
<sequence length="642" mass="71019">MKAALPHNAVLASVLAGNYREGLRVFAGLSESTPEDQRWAGLCALNLNDRGAARDHLAQAVMGGQQAARIELAALYRFAGEWQLAEAQLTALDWSALEPLDRALAHRERAQHLVWQGHLGAATTALEDAWLAASAPWPGAPLRGPIAQLQGTILAQRGDDLRAAERFAVAWRDGSPGRQPYALLSRALSLTYIGRFSEALRDLRTAQQGLKAVPLAQAFFHYVYGTFLRARGEWAQAETQFVQSAEAARSQGEVETEAYAELGRAALACGEGRLGDARRMLARARALAPDWKTQRLVELRTSALQALAGDQRALPALQEIALAFDARGLNREAGWAWLHQAEAARQFEHHALLDEALAQAMDKQHALGSGALMVELQALPKLNAYLAALPEDAYACGLISQGENLERVPQQIRLITLGDHAIELDGHRIRLDFAQAVEVLSYVLHHGERRLEQIQADLFPEKPHKTSKAYIHGVRRELATVIPGLSLPYNTRRKTYGVQLDGPQLDWDVRELQRAFNAPRETDLLDVLARCGQAFLPHATTEWARGERDELQRWIIRMGLELMDEWAGAGELGKCESLAYRLLAIEPLDMALNEYLLRAVYELHGARRAQTTFLDIQLKFESEVGECPASMKRLAHTLGLVA</sequence>
<dbReference type="EMBL" id="JBHLYR010000077">
    <property type="protein sequence ID" value="MFB9995016.1"/>
    <property type="molecule type" value="Genomic_DNA"/>
</dbReference>
<proteinExistence type="predicted"/>
<dbReference type="SUPFAM" id="SSF48452">
    <property type="entry name" value="TPR-like"/>
    <property type="match status" value="1"/>
</dbReference>
<protein>
    <recommendedName>
        <fullName evidence="3">Bacterial transcriptional activator domain-containing protein</fullName>
    </recommendedName>
</protein>
<accession>A0ABV6B9C4</accession>
<organism evidence="1 2">
    <name type="scientific">Deinococcus oregonensis</name>
    <dbReference type="NCBI Taxonomy" id="1805970"/>
    <lineage>
        <taxon>Bacteria</taxon>
        <taxon>Thermotogati</taxon>
        <taxon>Deinococcota</taxon>
        <taxon>Deinococci</taxon>
        <taxon>Deinococcales</taxon>
        <taxon>Deinococcaceae</taxon>
        <taxon>Deinococcus</taxon>
    </lineage>
</organism>
<evidence type="ECO:0000313" key="2">
    <source>
        <dbReference type="Proteomes" id="UP001589733"/>
    </source>
</evidence>
<reference evidence="1 2" key="1">
    <citation type="submission" date="2024-09" db="EMBL/GenBank/DDBJ databases">
        <authorList>
            <person name="Sun Q."/>
            <person name="Mori K."/>
        </authorList>
    </citation>
    <scope>NUCLEOTIDE SEQUENCE [LARGE SCALE GENOMIC DNA]</scope>
    <source>
        <strain evidence="1 2">JCM 13503</strain>
    </source>
</reference>
<dbReference type="RefSeq" id="WP_380016538.1">
    <property type="nucleotide sequence ID" value="NZ_JBHLYR010000077.1"/>
</dbReference>
<name>A0ABV6B9C4_9DEIO</name>
<evidence type="ECO:0000313" key="1">
    <source>
        <dbReference type="EMBL" id="MFB9995016.1"/>
    </source>
</evidence>
<dbReference type="InterPro" id="IPR011990">
    <property type="entry name" value="TPR-like_helical_dom_sf"/>
</dbReference>